<dbReference type="OMA" id="VFIFCEP"/>
<feature type="compositionally biased region" description="Polar residues" evidence="16">
    <location>
        <begin position="83"/>
        <end position="94"/>
    </location>
</feature>
<keyword evidence="8 17" id="KW-0472">Membrane</keyword>
<evidence type="ECO:0000256" key="4">
    <source>
        <dbReference type="ARBA" id="ARBA00022692"/>
    </source>
</evidence>
<evidence type="ECO:0000313" key="18">
    <source>
        <dbReference type="EMBL" id="GCC20109.1"/>
    </source>
</evidence>
<feature type="transmembrane region" description="Helical" evidence="17">
    <location>
        <begin position="327"/>
        <end position="349"/>
    </location>
</feature>
<keyword evidence="10" id="KW-0628">Postsynaptic cell membrane</keyword>
<dbReference type="GO" id="GO:2001234">
    <property type="term" value="P:negative regulation of apoptotic signaling pathway"/>
    <property type="evidence" value="ECO:0007669"/>
    <property type="project" value="TreeGrafter"/>
</dbReference>
<dbReference type="OrthoDB" id="7933078at2759"/>
<feature type="transmembrane region" description="Helical" evidence="17">
    <location>
        <begin position="266"/>
        <end position="286"/>
    </location>
</feature>
<evidence type="ECO:0000256" key="6">
    <source>
        <dbReference type="ARBA" id="ARBA00022989"/>
    </source>
</evidence>
<evidence type="ECO:0000256" key="2">
    <source>
        <dbReference type="ARBA" id="ARBA00004651"/>
    </source>
</evidence>
<evidence type="ECO:0000256" key="10">
    <source>
        <dbReference type="ARBA" id="ARBA00023257"/>
    </source>
</evidence>
<evidence type="ECO:0000256" key="9">
    <source>
        <dbReference type="ARBA" id="ARBA00023180"/>
    </source>
</evidence>
<feature type="transmembrane region" description="Helical" evidence="17">
    <location>
        <begin position="211"/>
        <end position="229"/>
    </location>
</feature>
<evidence type="ECO:0000256" key="16">
    <source>
        <dbReference type="SAM" id="MobiDB-lite"/>
    </source>
</evidence>
<dbReference type="PANTHER" id="PTHR23291:SF18">
    <property type="entry name" value="PROTEIN LIFEGUARD 2"/>
    <property type="match status" value="1"/>
</dbReference>
<dbReference type="InterPro" id="IPR006214">
    <property type="entry name" value="Bax_inhibitor_1-related"/>
</dbReference>
<keyword evidence="4 17" id="KW-0812">Transmembrane</keyword>
<reference evidence="18 19" key="1">
    <citation type="journal article" date="2018" name="Nat. Ecol. Evol.">
        <title>Shark genomes provide insights into elasmobranch evolution and the origin of vertebrates.</title>
        <authorList>
            <person name="Hara Y"/>
            <person name="Yamaguchi K"/>
            <person name="Onimaru K"/>
            <person name="Kadota M"/>
            <person name="Koyanagi M"/>
            <person name="Keeley SD"/>
            <person name="Tatsumi K"/>
            <person name="Tanaka K"/>
            <person name="Motone F"/>
            <person name="Kageyama Y"/>
            <person name="Nozu R"/>
            <person name="Adachi N"/>
            <person name="Nishimura O"/>
            <person name="Nakagawa R"/>
            <person name="Tanegashima C"/>
            <person name="Kiyatake I"/>
            <person name="Matsumoto R"/>
            <person name="Murakumo K"/>
            <person name="Nishida K"/>
            <person name="Terakita A"/>
            <person name="Kuratani S"/>
            <person name="Sato K"/>
            <person name="Hyodo S Kuraku.S."/>
        </authorList>
    </citation>
    <scope>NUCLEOTIDE SEQUENCE [LARGE SCALE GENOMIC DNA]</scope>
</reference>
<evidence type="ECO:0000256" key="15">
    <source>
        <dbReference type="ARBA" id="ARBA00042941"/>
    </source>
</evidence>
<comment type="similarity">
    <text evidence="12">Belongs to the BI1 family. LFG subfamily.</text>
</comment>
<gene>
    <name evidence="18" type="ORF">chiPu_0018744</name>
</gene>
<sequence length="388" mass="43516">MKRRKAPWPLSGHCGDAHRSGARQLFRAVPEILMCNLMRASPGCYTRLAAGSVSLEINEQEHRCSTLSVIRSASELLRMTQGKLFSTSKTSNPEGEQRGPEKREPMSASTAPPTYEEATLGAKNNSPSPSAPMHPSWAYVDPSRSPSYGSASFSGESELFSSFSWDDKNVRRVFIRKVYIILMIQLSFTAGVIALFTFCDPVKIYIQARPGWYWASYAVFFVTYMTLACCPGPRRYFPWNLILLGIFTGSFACMLGFLSSFYNTKSVLLCFTITALVCLAVTIFSFQTKFDFTSCHGVLFVLLIVLCISGLVLAIVLPFQYVPWLHAVYAVLGAIIFTMFLAFDTQLLIGNRRYAISPEEYIFGALNIYLDIIYIFTFMLQIFGSNRE</sequence>
<evidence type="ECO:0000256" key="17">
    <source>
        <dbReference type="SAM" id="Phobius"/>
    </source>
</evidence>
<feature type="compositionally biased region" description="Basic and acidic residues" evidence="16">
    <location>
        <begin position="95"/>
        <end position="105"/>
    </location>
</feature>
<dbReference type="GO" id="GO:0005783">
    <property type="term" value="C:endoplasmic reticulum"/>
    <property type="evidence" value="ECO:0007669"/>
    <property type="project" value="TreeGrafter"/>
</dbReference>
<dbReference type="EMBL" id="BEZZ01001674">
    <property type="protein sequence ID" value="GCC20109.1"/>
    <property type="molecule type" value="Genomic_DNA"/>
</dbReference>
<proteinExistence type="inferred from homology"/>
<comment type="subunit">
    <text evidence="13">Interacts with FAS/TNFRSF6 and BAX.</text>
</comment>
<dbReference type="AlphaFoldDB" id="A0A401RPK7"/>
<keyword evidence="3" id="KW-1003">Cell membrane</keyword>
<evidence type="ECO:0000256" key="14">
    <source>
        <dbReference type="ARBA" id="ARBA00040576"/>
    </source>
</evidence>
<feature type="transmembrane region" description="Helical" evidence="17">
    <location>
        <begin position="178"/>
        <end position="199"/>
    </location>
</feature>
<evidence type="ECO:0000256" key="11">
    <source>
        <dbReference type="ARBA" id="ARBA00034100"/>
    </source>
</evidence>
<feature type="transmembrane region" description="Helical" evidence="17">
    <location>
        <begin position="298"/>
        <end position="321"/>
    </location>
</feature>
<evidence type="ECO:0000313" key="19">
    <source>
        <dbReference type="Proteomes" id="UP000287033"/>
    </source>
</evidence>
<name>A0A401RPK7_CHIPU</name>
<dbReference type="GO" id="GO:0045211">
    <property type="term" value="C:postsynaptic membrane"/>
    <property type="evidence" value="ECO:0007669"/>
    <property type="project" value="UniProtKB-SubCell"/>
</dbReference>
<keyword evidence="5" id="KW-0053">Apoptosis</keyword>
<evidence type="ECO:0000256" key="12">
    <source>
        <dbReference type="ARBA" id="ARBA00038174"/>
    </source>
</evidence>
<dbReference type="PANTHER" id="PTHR23291">
    <property type="entry name" value="BAX INHIBITOR-RELATED"/>
    <property type="match status" value="1"/>
</dbReference>
<evidence type="ECO:0000256" key="7">
    <source>
        <dbReference type="ARBA" id="ARBA00023018"/>
    </source>
</evidence>
<evidence type="ECO:0000256" key="1">
    <source>
        <dbReference type="ARBA" id="ARBA00004285"/>
    </source>
</evidence>
<evidence type="ECO:0000256" key="13">
    <source>
        <dbReference type="ARBA" id="ARBA00038784"/>
    </source>
</evidence>
<evidence type="ECO:0000256" key="5">
    <source>
        <dbReference type="ARBA" id="ARBA00022703"/>
    </source>
</evidence>
<feature type="region of interest" description="Disordered" evidence="16">
    <location>
        <begin position="83"/>
        <end position="134"/>
    </location>
</feature>
<dbReference type="Proteomes" id="UP000287033">
    <property type="component" value="Unassembled WGS sequence"/>
</dbReference>
<evidence type="ECO:0000256" key="8">
    <source>
        <dbReference type="ARBA" id="ARBA00023136"/>
    </source>
</evidence>
<dbReference type="GO" id="GO:0005794">
    <property type="term" value="C:Golgi apparatus"/>
    <property type="evidence" value="ECO:0007669"/>
    <property type="project" value="TreeGrafter"/>
</dbReference>
<feature type="transmembrane region" description="Helical" evidence="17">
    <location>
        <begin position="361"/>
        <end position="383"/>
    </location>
</feature>
<dbReference type="GO" id="GO:0006915">
    <property type="term" value="P:apoptotic process"/>
    <property type="evidence" value="ECO:0007669"/>
    <property type="project" value="UniProtKB-KW"/>
</dbReference>
<feature type="transmembrane region" description="Helical" evidence="17">
    <location>
        <begin position="241"/>
        <end position="260"/>
    </location>
</feature>
<dbReference type="GO" id="GO:0045121">
    <property type="term" value="C:membrane raft"/>
    <property type="evidence" value="ECO:0007669"/>
    <property type="project" value="UniProtKB-SubCell"/>
</dbReference>
<keyword evidence="6 17" id="KW-1133">Transmembrane helix</keyword>
<organism evidence="18 19">
    <name type="scientific">Chiloscyllium punctatum</name>
    <name type="common">Brownbanded bambooshark</name>
    <name type="synonym">Hemiscyllium punctatum</name>
    <dbReference type="NCBI Taxonomy" id="137246"/>
    <lineage>
        <taxon>Eukaryota</taxon>
        <taxon>Metazoa</taxon>
        <taxon>Chordata</taxon>
        <taxon>Craniata</taxon>
        <taxon>Vertebrata</taxon>
        <taxon>Chondrichthyes</taxon>
        <taxon>Elasmobranchii</taxon>
        <taxon>Galeomorphii</taxon>
        <taxon>Galeoidea</taxon>
        <taxon>Orectolobiformes</taxon>
        <taxon>Hemiscylliidae</taxon>
        <taxon>Chiloscyllium</taxon>
    </lineage>
</organism>
<evidence type="ECO:0000256" key="3">
    <source>
        <dbReference type="ARBA" id="ARBA00022475"/>
    </source>
</evidence>
<dbReference type="Pfam" id="PF01027">
    <property type="entry name" value="Bax1-I"/>
    <property type="match status" value="1"/>
</dbReference>
<comment type="caution">
    <text evidence="18">The sequence shown here is derived from an EMBL/GenBank/DDBJ whole genome shotgun (WGS) entry which is preliminary data.</text>
</comment>
<dbReference type="CDD" id="cd10428">
    <property type="entry name" value="LFG_like"/>
    <property type="match status" value="1"/>
</dbReference>
<keyword evidence="19" id="KW-1185">Reference proteome</keyword>
<keyword evidence="7" id="KW-0770">Synapse</keyword>
<protein>
    <recommendedName>
        <fullName evidence="14">Protein lifeguard 2</fullName>
    </recommendedName>
    <alternativeName>
        <fullName evidence="15">Fas apoptotic inhibitory molecule 2</fullName>
    </alternativeName>
</protein>
<keyword evidence="9" id="KW-0325">Glycoprotein</keyword>
<accession>A0A401RPK7</accession>
<comment type="subcellular location">
    <subcellularLocation>
        <location evidence="2">Cell membrane</location>
        <topology evidence="2">Multi-pass membrane protein</topology>
    </subcellularLocation>
    <subcellularLocation>
        <location evidence="1">Membrane raft</location>
    </subcellularLocation>
    <subcellularLocation>
        <location evidence="11">Postsynaptic cell membrane</location>
    </subcellularLocation>
</comment>